<evidence type="ECO:0000313" key="17">
    <source>
        <dbReference type="EMBL" id="HIH08810.1"/>
    </source>
</evidence>
<dbReference type="GO" id="GO:0004084">
    <property type="term" value="F:branched-chain-amino-acid transaminase activity"/>
    <property type="evidence" value="ECO:0007669"/>
    <property type="project" value="UniProtKB-EC"/>
</dbReference>
<evidence type="ECO:0000256" key="4">
    <source>
        <dbReference type="ARBA" id="ARBA00004931"/>
    </source>
</evidence>
<evidence type="ECO:0000256" key="5">
    <source>
        <dbReference type="ARBA" id="ARBA00005072"/>
    </source>
</evidence>
<comment type="function">
    <text evidence="2 16">Acts on leucine, isoleucine and valine.</text>
</comment>
<dbReference type="InterPro" id="IPR033939">
    <property type="entry name" value="BCAT_family"/>
</dbReference>
<dbReference type="UniPathway" id="UPA00047">
    <property type="reaction ID" value="UER00058"/>
</dbReference>
<dbReference type="NCBIfam" id="NF005146">
    <property type="entry name" value="PRK06606.1"/>
    <property type="match status" value="1"/>
</dbReference>
<dbReference type="SUPFAM" id="SSF56752">
    <property type="entry name" value="D-aminoacid aminotransferase-like PLP-dependent enzymes"/>
    <property type="match status" value="1"/>
</dbReference>
<evidence type="ECO:0000256" key="6">
    <source>
        <dbReference type="ARBA" id="ARBA00009320"/>
    </source>
</evidence>
<keyword evidence="10 16" id="KW-0663">Pyridoxal phosphate</keyword>
<comment type="catalytic activity">
    <reaction evidence="14 16">
        <text>L-leucine + 2-oxoglutarate = 4-methyl-2-oxopentanoate + L-glutamate</text>
        <dbReference type="Rhea" id="RHEA:18321"/>
        <dbReference type="ChEBI" id="CHEBI:16810"/>
        <dbReference type="ChEBI" id="CHEBI:17865"/>
        <dbReference type="ChEBI" id="CHEBI:29985"/>
        <dbReference type="ChEBI" id="CHEBI:57427"/>
        <dbReference type="EC" id="2.6.1.42"/>
    </reaction>
</comment>
<dbReference type="PANTHER" id="PTHR42743">
    <property type="entry name" value="AMINO-ACID AMINOTRANSFERASE"/>
    <property type="match status" value="1"/>
</dbReference>
<dbReference type="PROSITE" id="PS00770">
    <property type="entry name" value="AA_TRANSFER_CLASS_4"/>
    <property type="match status" value="1"/>
</dbReference>
<dbReference type="InterPro" id="IPR005785">
    <property type="entry name" value="B_amino_transI"/>
</dbReference>
<comment type="caution">
    <text evidence="17">The sequence shown here is derived from an EMBL/GenBank/DDBJ whole genome shotgun (WGS) entry which is preliminary data.</text>
</comment>
<dbReference type="PANTHER" id="PTHR42743:SF11">
    <property type="entry name" value="AMINODEOXYCHORISMATE LYASE"/>
    <property type="match status" value="1"/>
</dbReference>
<evidence type="ECO:0000256" key="16">
    <source>
        <dbReference type="RuleBase" id="RU364094"/>
    </source>
</evidence>
<dbReference type="AlphaFoldDB" id="A0A7J4IVG8"/>
<dbReference type="GO" id="GO:0009097">
    <property type="term" value="P:isoleucine biosynthetic process"/>
    <property type="evidence" value="ECO:0007669"/>
    <property type="project" value="UniProtKB-UniPathway"/>
</dbReference>
<comment type="similarity">
    <text evidence="6 15">Belongs to the class-IV pyridoxal-phosphate-dependent aminotransferase family.</text>
</comment>
<comment type="cofactor">
    <cofactor evidence="1 16">
        <name>pyridoxal 5'-phosphate</name>
        <dbReference type="ChEBI" id="CHEBI:597326"/>
    </cofactor>
</comment>
<keyword evidence="11 16" id="KW-0100">Branched-chain amino acid biosynthesis</keyword>
<comment type="catalytic activity">
    <reaction evidence="12 16">
        <text>L-valine + 2-oxoglutarate = 3-methyl-2-oxobutanoate + L-glutamate</text>
        <dbReference type="Rhea" id="RHEA:24813"/>
        <dbReference type="ChEBI" id="CHEBI:11851"/>
        <dbReference type="ChEBI" id="CHEBI:16810"/>
        <dbReference type="ChEBI" id="CHEBI:29985"/>
        <dbReference type="ChEBI" id="CHEBI:57762"/>
        <dbReference type="EC" id="2.6.1.42"/>
    </reaction>
</comment>
<dbReference type="InterPro" id="IPR036038">
    <property type="entry name" value="Aminotransferase-like"/>
</dbReference>
<dbReference type="GO" id="GO:0009099">
    <property type="term" value="P:L-valine biosynthetic process"/>
    <property type="evidence" value="ECO:0007669"/>
    <property type="project" value="UniProtKB-UniPathway"/>
</dbReference>
<evidence type="ECO:0000256" key="11">
    <source>
        <dbReference type="ARBA" id="ARBA00023304"/>
    </source>
</evidence>
<proteinExistence type="inferred from homology"/>
<sequence length="305" mass="34137">MQEAEFIWMDGKLVKWNEAKIHLLTHSLHYGTAVFEGIRCYDTPKGSAIFRLKDHVKRLLNSQHIVGMDCGYSAKELEQACKQVVKENKLKECYVRPLIYYGYGSMGIDTRKAPVNVGIAAFNFPSYLGKEGLDKGIRAKVSSFTRPHPNTMMTKAKVSGNYANSTFAKMEALNSGFQEAIILDSQGYVSECSAENLFISKQGKLVTPPVLNALEGITRNSIIEIARKEFKVEVEESLFTRDQLYIADEVFLSGTAAEVTPIVEVDNRKIGSGKPGELTKKIQGFFFDVARGRKPKYSAWLELVK</sequence>
<dbReference type="Gene3D" id="3.30.470.10">
    <property type="match status" value="1"/>
</dbReference>
<evidence type="ECO:0000256" key="12">
    <source>
        <dbReference type="ARBA" id="ARBA00048212"/>
    </source>
</evidence>
<evidence type="ECO:0000256" key="3">
    <source>
        <dbReference type="ARBA" id="ARBA00004824"/>
    </source>
</evidence>
<keyword evidence="8 16" id="KW-0028">Amino-acid biosynthesis</keyword>
<dbReference type="FunFam" id="3.20.10.10:FF:000002">
    <property type="entry name" value="D-alanine aminotransferase"/>
    <property type="match status" value="1"/>
</dbReference>
<accession>A0A7J4IVG8</accession>
<evidence type="ECO:0000256" key="14">
    <source>
        <dbReference type="ARBA" id="ARBA00049229"/>
    </source>
</evidence>
<dbReference type="EMBL" id="JAGVWF010000060">
    <property type="protein sequence ID" value="MBS3059605.1"/>
    <property type="molecule type" value="Genomic_DNA"/>
</dbReference>
<evidence type="ECO:0000256" key="1">
    <source>
        <dbReference type="ARBA" id="ARBA00001933"/>
    </source>
</evidence>
<keyword evidence="7 16" id="KW-0032">Aminotransferase</keyword>
<dbReference type="Gene3D" id="3.20.10.10">
    <property type="entry name" value="D-amino Acid Aminotransferase, subunit A, domain 2"/>
    <property type="match status" value="1"/>
</dbReference>
<reference evidence="17" key="1">
    <citation type="journal article" date="2020" name="bioRxiv">
        <title>A rank-normalized archaeal taxonomy based on genome phylogeny resolves widespread incomplete and uneven classifications.</title>
        <authorList>
            <person name="Rinke C."/>
            <person name="Chuvochina M."/>
            <person name="Mussig A.J."/>
            <person name="Chaumeil P.-A."/>
            <person name="Waite D.W."/>
            <person name="Whitman W.B."/>
            <person name="Parks D.H."/>
            <person name="Hugenholtz P."/>
        </authorList>
    </citation>
    <scope>NUCLEOTIDE SEQUENCE</scope>
    <source>
        <strain evidence="17">UBA10011</strain>
    </source>
</reference>
<comment type="pathway">
    <text evidence="3 16">Amino-acid biosynthesis; L-isoleucine biosynthesis; L-isoleucine from 2-oxobutanoate: step 4/4.</text>
</comment>
<dbReference type="NCBIfam" id="TIGR01122">
    <property type="entry name" value="ilvE_I"/>
    <property type="match status" value="1"/>
</dbReference>
<reference evidence="18" key="2">
    <citation type="submission" date="2021-03" db="EMBL/GenBank/DDBJ databases">
        <authorList>
            <person name="Jaffe A."/>
        </authorList>
    </citation>
    <scope>NUCLEOTIDE SEQUENCE</scope>
    <source>
        <strain evidence="18">RIFCSPHIGHO2_01_FULL_GW2011_AR10_43_9</strain>
    </source>
</reference>
<gene>
    <name evidence="16" type="primary">ilvE</name>
    <name evidence="17" type="ORF">HA237_05585</name>
    <name evidence="18" type="ORF">J4224_04240</name>
</gene>
<evidence type="ECO:0000256" key="10">
    <source>
        <dbReference type="ARBA" id="ARBA00022898"/>
    </source>
</evidence>
<comment type="pathway">
    <text evidence="5 16">Amino-acid biosynthesis; L-leucine biosynthesis; L-leucine from 3-methyl-2-oxobutanoate: step 4/4.</text>
</comment>
<name>A0A7J4IVG8_9ARCH</name>
<evidence type="ECO:0000256" key="15">
    <source>
        <dbReference type="RuleBase" id="RU004106"/>
    </source>
</evidence>
<dbReference type="EC" id="2.6.1.42" evidence="16"/>
<evidence type="ECO:0000256" key="7">
    <source>
        <dbReference type="ARBA" id="ARBA00022576"/>
    </source>
</evidence>
<dbReference type="InterPro" id="IPR050571">
    <property type="entry name" value="Class-IV_PLP-Dep_Aminotrnsfr"/>
</dbReference>
<dbReference type="Pfam" id="PF01063">
    <property type="entry name" value="Aminotran_4"/>
    <property type="match status" value="1"/>
</dbReference>
<dbReference type="UniPathway" id="UPA00049">
    <property type="reaction ID" value="UER00062"/>
</dbReference>
<organism evidence="17 19">
    <name type="scientific">Candidatus Iainarchaeum sp</name>
    <dbReference type="NCBI Taxonomy" id="3101447"/>
    <lineage>
        <taxon>Archaea</taxon>
        <taxon>Candidatus Iainarchaeota</taxon>
        <taxon>Candidatus Iainarchaeia</taxon>
        <taxon>Candidatus Iainarchaeales</taxon>
        <taxon>Candidatus Iainarchaeaceae</taxon>
        <taxon>Candidatus Iainarchaeum</taxon>
    </lineage>
</organism>
<comment type="pathway">
    <text evidence="4 16">Amino-acid biosynthesis; L-valine biosynthesis; L-valine from pyruvate: step 4/4.</text>
</comment>
<dbReference type="Proteomes" id="UP000577419">
    <property type="component" value="Unassembled WGS sequence"/>
</dbReference>
<protein>
    <recommendedName>
        <fullName evidence="16">Branched-chain-amino-acid aminotransferase</fullName>
        <shortName evidence="16">BCAT</shortName>
        <ecNumber evidence="16">2.6.1.42</ecNumber>
    </recommendedName>
</protein>
<dbReference type="InterPro" id="IPR043132">
    <property type="entry name" value="BCAT-like_C"/>
</dbReference>
<dbReference type="InterPro" id="IPR001544">
    <property type="entry name" value="Aminotrans_IV"/>
</dbReference>
<evidence type="ECO:0000256" key="9">
    <source>
        <dbReference type="ARBA" id="ARBA00022679"/>
    </source>
</evidence>
<dbReference type="UniPathway" id="UPA00048">
    <property type="reaction ID" value="UER00073"/>
</dbReference>
<evidence type="ECO:0000256" key="8">
    <source>
        <dbReference type="ARBA" id="ARBA00022605"/>
    </source>
</evidence>
<dbReference type="GO" id="GO:0009098">
    <property type="term" value="P:L-leucine biosynthetic process"/>
    <property type="evidence" value="ECO:0007669"/>
    <property type="project" value="UniProtKB-UniPathway"/>
</dbReference>
<dbReference type="InterPro" id="IPR043131">
    <property type="entry name" value="BCAT-like_N"/>
</dbReference>
<dbReference type="Proteomes" id="UP000683213">
    <property type="component" value="Unassembled WGS sequence"/>
</dbReference>
<keyword evidence="9 16" id="KW-0808">Transferase</keyword>
<evidence type="ECO:0000256" key="13">
    <source>
        <dbReference type="ARBA" id="ARBA00048798"/>
    </source>
</evidence>
<dbReference type="GO" id="GO:0005829">
    <property type="term" value="C:cytosol"/>
    <property type="evidence" value="ECO:0007669"/>
    <property type="project" value="TreeGrafter"/>
</dbReference>
<evidence type="ECO:0000313" key="19">
    <source>
        <dbReference type="Proteomes" id="UP000577419"/>
    </source>
</evidence>
<dbReference type="CDD" id="cd01557">
    <property type="entry name" value="BCAT_beta_family"/>
    <property type="match status" value="1"/>
</dbReference>
<reference evidence="18" key="3">
    <citation type="submission" date="2021-05" db="EMBL/GenBank/DDBJ databases">
        <title>Protein family content uncovers lineage relationships and bacterial pathway maintenance mechanisms in DPANN archaea.</title>
        <authorList>
            <person name="Castelle C.J."/>
            <person name="Meheust R."/>
            <person name="Jaffe A.L."/>
            <person name="Seitz K."/>
            <person name="Gong X."/>
            <person name="Baker B.J."/>
            <person name="Banfield J.F."/>
        </authorList>
    </citation>
    <scope>NUCLEOTIDE SEQUENCE</scope>
    <source>
        <strain evidence="18">RIFCSPHIGHO2_01_FULL_GW2011_AR10_43_9</strain>
    </source>
</reference>
<dbReference type="InterPro" id="IPR018300">
    <property type="entry name" value="Aminotrans_IV_CS"/>
</dbReference>
<evidence type="ECO:0000256" key="2">
    <source>
        <dbReference type="ARBA" id="ARBA00003109"/>
    </source>
</evidence>
<comment type="catalytic activity">
    <reaction evidence="13 16">
        <text>L-isoleucine + 2-oxoglutarate = (S)-3-methyl-2-oxopentanoate + L-glutamate</text>
        <dbReference type="Rhea" id="RHEA:24801"/>
        <dbReference type="ChEBI" id="CHEBI:16810"/>
        <dbReference type="ChEBI" id="CHEBI:29985"/>
        <dbReference type="ChEBI" id="CHEBI:35146"/>
        <dbReference type="ChEBI" id="CHEBI:58045"/>
        <dbReference type="EC" id="2.6.1.42"/>
    </reaction>
</comment>
<evidence type="ECO:0000313" key="18">
    <source>
        <dbReference type="EMBL" id="MBS3059605.1"/>
    </source>
</evidence>
<dbReference type="EMBL" id="DUFG01000027">
    <property type="protein sequence ID" value="HIH08810.1"/>
    <property type="molecule type" value="Genomic_DNA"/>
</dbReference>